<feature type="domain" description="RelA/SpoT" evidence="2">
    <location>
        <begin position="76"/>
        <end position="187"/>
    </location>
</feature>
<dbReference type="PANTHER" id="PTHR47837">
    <property type="entry name" value="GTP PYROPHOSPHOKINASE YJBM"/>
    <property type="match status" value="1"/>
</dbReference>
<accession>A0ABX8SHM1</accession>
<dbReference type="Proteomes" id="UP000824504">
    <property type="component" value="Chromosome"/>
</dbReference>
<dbReference type="CDD" id="cd05399">
    <property type="entry name" value="NT_Rel-Spo_like"/>
    <property type="match status" value="1"/>
</dbReference>
<name>A0ABX8SHM1_9ACTN</name>
<dbReference type="Pfam" id="PF04607">
    <property type="entry name" value="RelA_SpoT"/>
    <property type="match status" value="1"/>
</dbReference>
<protein>
    <submittedName>
        <fullName evidence="3">RelA/SpoT domain-containing protein</fullName>
    </submittedName>
</protein>
<organism evidence="3 4">
    <name type="scientific">Tessaracoccus palaemonis</name>
    <dbReference type="NCBI Taxonomy" id="2829499"/>
    <lineage>
        <taxon>Bacteria</taxon>
        <taxon>Bacillati</taxon>
        <taxon>Actinomycetota</taxon>
        <taxon>Actinomycetes</taxon>
        <taxon>Propionibacteriales</taxon>
        <taxon>Propionibacteriaceae</taxon>
        <taxon>Tessaracoccus</taxon>
    </lineage>
</organism>
<evidence type="ECO:0000256" key="1">
    <source>
        <dbReference type="SAM" id="MobiDB-lite"/>
    </source>
</evidence>
<dbReference type="EMBL" id="CP079216">
    <property type="protein sequence ID" value="QXT62768.1"/>
    <property type="molecule type" value="Genomic_DNA"/>
</dbReference>
<evidence type="ECO:0000259" key="2">
    <source>
        <dbReference type="SMART" id="SM00954"/>
    </source>
</evidence>
<dbReference type="SMART" id="SM00954">
    <property type="entry name" value="RelA_SpoT"/>
    <property type="match status" value="1"/>
</dbReference>
<dbReference type="InterPro" id="IPR052366">
    <property type="entry name" value="GTP_Pyrophosphokinase"/>
</dbReference>
<sequence>MALVVAPQPSANQVKKAGSRLRKHARGDRTLTDEELGDVLDCITRWRASFSQPLVSANNSLRWAVRSLEIDAQVTQRLKRMSTILEKVTERETTCSVDRMRDIGGCRVVVSSLDDVYNVAKWLRRRRPILEEIDYITTPRASGYRALHVVAEYGRTPKPIEVQIRTQPMHRWALLVEEQSSIQGVNYKQDGEGAFQRSMRGISHLVSKHESGEELPQLVTEALRDLQLIDYTLNKEVDTREQ</sequence>
<keyword evidence="4" id="KW-1185">Reference proteome</keyword>
<proteinExistence type="predicted"/>
<reference evidence="3 4" key="1">
    <citation type="submission" date="2021-07" db="EMBL/GenBank/DDBJ databases">
        <title>complete genome sequencing of Tessaracoccus sp.J1M15.</title>
        <authorList>
            <person name="Bae J.-W."/>
            <person name="Kim D.-y."/>
        </authorList>
    </citation>
    <scope>NUCLEOTIDE SEQUENCE [LARGE SCALE GENOMIC DNA]</scope>
    <source>
        <strain evidence="3 4">J1M15</strain>
    </source>
</reference>
<dbReference type="InterPro" id="IPR007685">
    <property type="entry name" value="RelA_SpoT"/>
</dbReference>
<gene>
    <name evidence="3" type="ORF">KDB89_13695</name>
</gene>
<feature type="region of interest" description="Disordered" evidence="1">
    <location>
        <begin position="1"/>
        <end position="26"/>
    </location>
</feature>
<dbReference type="PANTHER" id="PTHR47837:SF1">
    <property type="entry name" value="GTP PYROPHOSPHOKINASE YJBM"/>
    <property type="match status" value="1"/>
</dbReference>
<evidence type="ECO:0000313" key="3">
    <source>
        <dbReference type="EMBL" id="QXT62768.1"/>
    </source>
</evidence>
<dbReference type="RefSeq" id="WP_219081957.1">
    <property type="nucleotide sequence ID" value="NZ_CP079216.1"/>
</dbReference>
<evidence type="ECO:0000313" key="4">
    <source>
        <dbReference type="Proteomes" id="UP000824504"/>
    </source>
</evidence>
<feature type="compositionally biased region" description="Basic residues" evidence="1">
    <location>
        <begin position="17"/>
        <end position="26"/>
    </location>
</feature>